<feature type="compositionally biased region" description="Basic and acidic residues" evidence="18">
    <location>
        <begin position="999"/>
        <end position="1023"/>
    </location>
</feature>
<keyword evidence="5" id="KW-0963">Cytoplasm</keyword>
<dbReference type="CDD" id="cd03338">
    <property type="entry name" value="TCP1_delta"/>
    <property type="match status" value="1"/>
</dbReference>
<evidence type="ECO:0000256" key="10">
    <source>
        <dbReference type="ARBA" id="ARBA00023069"/>
    </source>
</evidence>
<feature type="region of interest" description="Disordered" evidence="18">
    <location>
        <begin position="966"/>
        <end position="1036"/>
    </location>
</feature>
<comment type="catalytic activity">
    <reaction evidence="15">
        <text>ATP + H2O = ADP + phosphate + H(+)</text>
        <dbReference type="Rhea" id="RHEA:13065"/>
        <dbReference type="ChEBI" id="CHEBI:15377"/>
        <dbReference type="ChEBI" id="CHEBI:15378"/>
        <dbReference type="ChEBI" id="CHEBI:30616"/>
        <dbReference type="ChEBI" id="CHEBI:43474"/>
        <dbReference type="ChEBI" id="CHEBI:456216"/>
    </reaction>
</comment>
<proteinExistence type="inferred from homology"/>
<dbReference type="EMBL" id="SWJQ01000495">
    <property type="protein sequence ID" value="TRZ13595.1"/>
    <property type="molecule type" value="Genomic_DNA"/>
</dbReference>
<evidence type="ECO:0000256" key="16">
    <source>
        <dbReference type="RuleBase" id="RU004187"/>
    </source>
</evidence>
<evidence type="ECO:0000256" key="11">
    <source>
        <dbReference type="ARBA" id="ARBA00023186"/>
    </source>
</evidence>
<name>A0A8K1LGX1_9PASS</name>
<feature type="compositionally biased region" description="Polar residues" evidence="18">
    <location>
        <begin position="657"/>
        <end position="667"/>
    </location>
</feature>
<comment type="similarity">
    <text evidence="3">Belongs to the FAM161 family.</text>
</comment>
<comment type="caution">
    <text evidence="19">The sequence shown here is derived from an EMBL/GenBank/DDBJ whole genome shotgun (WGS) entry which is preliminary data.</text>
</comment>
<comment type="subcellular location">
    <subcellularLocation>
        <location evidence="2">Cytoplasm</location>
        <location evidence="2">Cytoskeleton</location>
        <location evidence="2">Cilium basal body</location>
    </subcellularLocation>
    <subcellularLocation>
        <location evidence="1">Cytoplasm</location>
        <location evidence="1">Cytoskeleton</location>
        <location evidence="1">Microtubule organizing center</location>
        <location evidence="1">Centrosome</location>
        <location evidence="1">Centriole</location>
    </subcellularLocation>
</comment>
<feature type="region of interest" description="Disordered" evidence="18">
    <location>
        <begin position="872"/>
        <end position="902"/>
    </location>
</feature>
<dbReference type="InterPro" id="IPR019579">
    <property type="entry name" value="FAM161A/B"/>
</dbReference>
<dbReference type="PANTHER" id="PTHR21501">
    <property type="entry name" value="PROTEIN FAM-161"/>
    <property type="match status" value="1"/>
</dbReference>
<dbReference type="SUPFAM" id="SSF48592">
    <property type="entry name" value="GroEL equatorial domain-like"/>
    <property type="match status" value="1"/>
</dbReference>
<evidence type="ECO:0000256" key="14">
    <source>
        <dbReference type="ARBA" id="ARBA00037165"/>
    </source>
</evidence>
<dbReference type="Proteomes" id="UP000796761">
    <property type="component" value="Unassembled WGS sequence"/>
</dbReference>
<dbReference type="InterPro" id="IPR051655">
    <property type="entry name" value="FAM161"/>
</dbReference>
<keyword evidence="9" id="KW-0175">Coiled coil</keyword>
<gene>
    <name evidence="19" type="ORF">HGM15179_013504</name>
</gene>
<evidence type="ECO:0000256" key="18">
    <source>
        <dbReference type="SAM" id="MobiDB-lite"/>
    </source>
</evidence>
<keyword evidence="8 16" id="KW-0067">ATP-binding</keyword>
<feature type="compositionally biased region" description="Basic and acidic residues" evidence="18">
    <location>
        <begin position="1258"/>
        <end position="1270"/>
    </location>
</feature>
<dbReference type="Gene3D" id="3.50.7.10">
    <property type="entry name" value="GroEL"/>
    <property type="match status" value="1"/>
</dbReference>
<dbReference type="InterPro" id="IPR027413">
    <property type="entry name" value="GROEL-like_equatorial_sf"/>
</dbReference>
<dbReference type="PROSITE" id="PS00751">
    <property type="entry name" value="TCP1_2"/>
    <property type="match status" value="1"/>
</dbReference>
<dbReference type="GO" id="GO:0016887">
    <property type="term" value="F:ATP hydrolysis activity"/>
    <property type="evidence" value="ECO:0007669"/>
    <property type="project" value="InterPro"/>
</dbReference>
<feature type="compositionally biased region" description="Basic and acidic residues" evidence="18">
    <location>
        <begin position="1342"/>
        <end position="1352"/>
    </location>
</feature>
<dbReference type="PROSITE" id="PS00995">
    <property type="entry name" value="TCP1_3"/>
    <property type="match status" value="1"/>
</dbReference>
<dbReference type="GO" id="GO:0140662">
    <property type="term" value="F:ATP-dependent protein folding chaperone"/>
    <property type="evidence" value="ECO:0007669"/>
    <property type="project" value="InterPro"/>
</dbReference>
<dbReference type="GO" id="GO:0036064">
    <property type="term" value="C:ciliary basal body"/>
    <property type="evidence" value="ECO:0007669"/>
    <property type="project" value="TreeGrafter"/>
</dbReference>
<accession>A0A8K1LGX1</accession>
<feature type="compositionally biased region" description="Acidic residues" evidence="18">
    <location>
        <begin position="1321"/>
        <end position="1341"/>
    </location>
</feature>
<dbReference type="PANTHER" id="PTHR21501:SF3">
    <property type="entry name" value="PROTEIN FAM161A"/>
    <property type="match status" value="1"/>
</dbReference>
<dbReference type="Gene3D" id="1.10.560.10">
    <property type="entry name" value="GroEL-like equatorial domain"/>
    <property type="match status" value="1"/>
</dbReference>
<keyword evidence="20" id="KW-1185">Reference proteome</keyword>
<dbReference type="GO" id="GO:0005814">
    <property type="term" value="C:centriole"/>
    <property type="evidence" value="ECO:0007669"/>
    <property type="project" value="UniProtKB-SubCell"/>
</dbReference>
<dbReference type="InterPro" id="IPR002423">
    <property type="entry name" value="Cpn60/GroEL/TCP-1"/>
</dbReference>
<dbReference type="OrthoDB" id="10248520at2759"/>
<feature type="compositionally biased region" description="Low complexity" evidence="18">
    <location>
        <begin position="634"/>
        <end position="647"/>
    </location>
</feature>
<dbReference type="InterPro" id="IPR027410">
    <property type="entry name" value="TCP-1-like_intermed_sf"/>
</dbReference>
<evidence type="ECO:0000256" key="12">
    <source>
        <dbReference type="ARBA" id="ARBA00023212"/>
    </source>
</evidence>
<evidence type="ECO:0000256" key="8">
    <source>
        <dbReference type="ARBA" id="ARBA00022840"/>
    </source>
</evidence>
<dbReference type="InterPro" id="IPR002194">
    <property type="entry name" value="Chaperonin_TCP-1_CS"/>
</dbReference>
<organism evidence="19 20">
    <name type="scientific">Zosterops borbonicus</name>
    <dbReference type="NCBI Taxonomy" id="364589"/>
    <lineage>
        <taxon>Eukaryota</taxon>
        <taxon>Metazoa</taxon>
        <taxon>Chordata</taxon>
        <taxon>Craniata</taxon>
        <taxon>Vertebrata</taxon>
        <taxon>Euteleostomi</taxon>
        <taxon>Archelosauria</taxon>
        <taxon>Archosauria</taxon>
        <taxon>Dinosauria</taxon>
        <taxon>Saurischia</taxon>
        <taxon>Theropoda</taxon>
        <taxon>Coelurosauria</taxon>
        <taxon>Aves</taxon>
        <taxon>Neognathae</taxon>
        <taxon>Neoaves</taxon>
        <taxon>Telluraves</taxon>
        <taxon>Australaves</taxon>
        <taxon>Passeriformes</taxon>
        <taxon>Sylvioidea</taxon>
        <taxon>Zosteropidae</taxon>
        <taxon>Zosterops</taxon>
    </lineage>
</organism>
<evidence type="ECO:0000256" key="3">
    <source>
        <dbReference type="ARBA" id="ARBA00006663"/>
    </source>
</evidence>
<dbReference type="GO" id="GO:0044782">
    <property type="term" value="P:cilium organization"/>
    <property type="evidence" value="ECO:0007669"/>
    <property type="project" value="TreeGrafter"/>
</dbReference>
<sequence length="1352" mass="151984">MPENAPARAPAGASNRAKGAYQDRDKPAQIRFSNIAAGKAVADAIRTSLGPKGMDKMIQDAKGDVTITNDGATILKQMQVLHPAAKMLVELSKAQDIEAGDGTTSVVVIAGALLDACSRLLQKGIHPTIISESFQKALDKGIEVLTNMAQPVELSDRETLLNSATTSLNSKVVCQYSSLLSPMSVDAVMKVIDPTTANSVDLRDIKIVKKLGGTIDDCELIEGLVLTQKVANTGVTRVEKAKIGLIQFCLSAPKTDMDNQIVVSDYAQMDRVLREERAYILNLVKQIKKAGCNVLLIQKSILRDALSDLALHFLNKVKIMVVKDIEREDIEFICKTIGTKPVAHIDQFTPDMLGSAELAEEVNLNGSGKLIKITGCTNPGKTVSIVVRGSNKLVLEEAERSIHDALCVIRCLVKKRALIAGGGAPEIELALRLNEYARTLKGMESYCVRAYGDALEVIPSTLAENAGLNPISTVTELRNRHAQGEKTAGINVRKGGISNILEELVVQPLLVSLSALTLATETVRSILKIDDVDDFDLDSNTNREQTTPPTRDCDKWINFSKMYNSNQEYYLKLEELRNAHMETMAKLESMYWNKLYLKGVQPLDKRNDTSPKCCRPTWDKSSYQPLNLHKSFSDSDLSDPLGSSVSDASDEELVLEGNSSETGSSSFAKQQIEKMWDGFSLDDYISRAKHSLPSSPACRKVHKKQKVWSPRITVPKPFQMTIREAQRKEQNVKSKSQIELENHLLKKQLEEEAECQKKFRANPVPAAVFLPLYHDIVQRNEERRRSVRERSKLKLLASQKPFKFIERERQRSETRKMLLKDVPPPENKTKAFRAKPVPKCVYSPDFNDKLKKEELYREIRIRMRAEELLRNSSVPNSRLASKEANKKKKHKSTEPTRTEHKPKIKASVPDFELLHEKFQKCLLQQKKVKHLTVCEPFDLCTSYIPSKKGKILKDIQEDEEKLKETRWPFASLRRKPQGQAGANSHLLGGAKSKSPKSTESTRRRQEALRNSLEEKRKLEEQQKRNRTKQKQRTKKFQKIVMSRAEANDPHQSLAQMSKSTLKTFRNNEKQRRQEYLQELQEMEERVKQMPLLFERVAQKNARIAAEKYYSNRLRALGICPEFVSKKGGAAKSLQFSTAEDLTSIAVRERITRVKVKKRESFEEAAGDNPQSEQSWEEEEEKEKAKGVKTSTPDGQCSDLEDGDEARASPDVLEAEFSWHTDDEEDEEEEAKSGPSLGHSQGEEEEEEEEAKADLSLGHSKEEEDKEEEAKAGPSLNHSQEEEEEGEAKAGPSHVHSEEEEEDESRPSSLSGRSQERKEEAQSDPEAEAAFQCEDEEYESDGSEEKPSHEEGD</sequence>
<dbReference type="InterPro" id="IPR012717">
    <property type="entry name" value="Chap_CCT_delta"/>
</dbReference>
<dbReference type="SUPFAM" id="SSF52029">
    <property type="entry name" value="GroEL apical domain-like"/>
    <property type="match status" value="1"/>
</dbReference>
<dbReference type="NCBIfam" id="NF041083">
    <property type="entry name" value="thermosome_beta"/>
    <property type="match status" value="1"/>
</dbReference>
<evidence type="ECO:0000256" key="1">
    <source>
        <dbReference type="ARBA" id="ARBA00004114"/>
    </source>
</evidence>
<dbReference type="Pfam" id="PF10595">
    <property type="entry name" value="FAM161A_B"/>
    <property type="match status" value="1"/>
</dbReference>
<evidence type="ECO:0000256" key="2">
    <source>
        <dbReference type="ARBA" id="ARBA00004120"/>
    </source>
</evidence>
<dbReference type="InterPro" id="IPR017998">
    <property type="entry name" value="Chaperone_TCP-1"/>
</dbReference>
<feature type="region of interest" description="Disordered" evidence="18">
    <location>
        <begin position="634"/>
        <end position="667"/>
    </location>
</feature>
<evidence type="ECO:0000313" key="20">
    <source>
        <dbReference type="Proteomes" id="UP000796761"/>
    </source>
</evidence>
<comment type="similarity">
    <text evidence="4 16">Belongs to the TCP-1 chaperonin family.</text>
</comment>
<dbReference type="NCBIfam" id="NF041082">
    <property type="entry name" value="thermosome_alpha"/>
    <property type="match status" value="1"/>
</dbReference>
<dbReference type="GO" id="GO:0032391">
    <property type="term" value="C:photoreceptor connecting cilium"/>
    <property type="evidence" value="ECO:0007669"/>
    <property type="project" value="TreeGrafter"/>
</dbReference>
<dbReference type="InterPro" id="IPR054827">
    <property type="entry name" value="thermosome_alpha"/>
</dbReference>
<keyword evidence="13" id="KW-0966">Cell projection</keyword>
<dbReference type="GO" id="GO:0005524">
    <property type="term" value="F:ATP binding"/>
    <property type="evidence" value="ECO:0007669"/>
    <property type="project" value="UniProtKB-KW"/>
</dbReference>
<keyword evidence="7" id="KW-0970">Cilium biogenesis/degradation</keyword>
<keyword evidence="11 16" id="KW-0143">Chaperone</keyword>
<evidence type="ECO:0000256" key="5">
    <source>
        <dbReference type="ARBA" id="ARBA00022490"/>
    </source>
</evidence>
<dbReference type="PROSITE" id="PS00750">
    <property type="entry name" value="TCP1_1"/>
    <property type="match status" value="1"/>
</dbReference>
<protein>
    <recommendedName>
        <fullName evidence="17">T-complex protein 1 subunit delta</fullName>
    </recommendedName>
</protein>
<dbReference type="GO" id="GO:0005832">
    <property type="term" value="C:chaperonin-containing T-complex"/>
    <property type="evidence" value="ECO:0007669"/>
    <property type="project" value="UniProtKB-ARBA"/>
</dbReference>
<dbReference type="Gene3D" id="3.30.260.10">
    <property type="entry name" value="TCP-1-like chaperonin intermediate domain"/>
    <property type="match status" value="1"/>
</dbReference>
<dbReference type="InterPro" id="IPR053374">
    <property type="entry name" value="TCP-1_chaperonin"/>
</dbReference>
<dbReference type="PRINTS" id="PR00304">
    <property type="entry name" value="TCOMPLEXTCP1"/>
</dbReference>
<evidence type="ECO:0000256" key="15">
    <source>
        <dbReference type="ARBA" id="ARBA00049360"/>
    </source>
</evidence>
<feature type="compositionally biased region" description="Basic and acidic residues" evidence="18">
    <location>
        <begin position="892"/>
        <end position="901"/>
    </location>
</feature>
<dbReference type="FunFam" id="3.50.7.10:FF:000010">
    <property type="entry name" value="T-complex protein 1 subunit delta"/>
    <property type="match status" value="1"/>
</dbReference>
<dbReference type="SUPFAM" id="SSF54849">
    <property type="entry name" value="GroEL-intermediate domain like"/>
    <property type="match status" value="1"/>
</dbReference>
<feature type="region of interest" description="Disordered" evidence="18">
    <location>
        <begin position="1"/>
        <end position="24"/>
    </location>
</feature>
<dbReference type="GO" id="GO:0051082">
    <property type="term" value="F:unfolded protein binding"/>
    <property type="evidence" value="ECO:0007669"/>
    <property type="project" value="InterPro"/>
</dbReference>
<comment type="function">
    <text evidence="14">Involved in ciliogenesis.</text>
</comment>
<feature type="region of interest" description="Disordered" evidence="18">
    <location>
        <begin position="1157"/>
        <end position="1352"/>
    </location>
</feature>
<dbReference type="Pfam" id="PF00118">
    <property type="entry name" value="Cpn60_TCP1"/>
    <property type="match status" value="1"/>
</dbReference>
<dbReference type="NCBIfam" id="TIGR02342">
    <property type="entry name" value="chap_CCT_delta"/>
    <property type="match status" value="1"/>
</dbReference>
<evidence type="ECO:0000256" key="4">
    <source>
        <dbReference type="ARBA" id="ARBA00008020"/>
    </source>
</evidence>
<evidence type="ECO:0000256" key="13">
    <source>
        <dbReference type="ARBA" id="ARBA00023273"/>
    </source>
</evidence>
<evidence type="ECO:0000256" key="17">
    <source>
        <dbReference type="RuleBase" id="RU004192"/>
    </source>
</evidence>
<reference evidence="19" key="1">
    <citation type="submission" date="2019-04" db="EMBL/GenBank/DDBJ databases">
        <title>Genome assembly of Zosterops borbonicus 15179.</title>
        <authorList>
            <person name="Leroy T."/>
            <person name="Anselmetti Y."/>
            <person name="Tilak M.-K."/>
            <person name="Nabholz B."/>
        </authorList>
    </citation>
    <scope>NUCLEOTIDE SEQUENCE</scope>
    <source>
        <strain evidence="19">HGM_15179</strain>
        <tissue evidence="19">Muscle</tissue>
    </source>
</reference>
<evidence type="ECO:0000256" key="6">
    <source>
        <dbReference type="ARBA" id="ARBA00022741"/>
    </source>
</evidence>
<feature type="compositionally biased region" description="Basic residues" evidence="18">
    <location>
        <begin position="1024"/>
        <end position="1036"/>
    </location>
</feature>
<dbReference type="InterPro" id="IPR027409">
    <property type="entry name" value="GroEL-like_apical_dom_sf"/>
</dbReference>
<evidence type="ECO:0000256" key="7">
    <source>
        <dbReference type="ARBA" id="ARBA00022794"/>
    </source>
</evidence>
<evidence type="ECO:0000313" key="19">
    <source>
        <dbReference type="EMBL" id="TRZ13595.1"/>
    </source>
</evidence>
<keyword evidence="6 16" id="KW-0547">Nucleotide-binding</keyword>
<keyword evidence="10" id="KW-0969">Cilium</keyword>
<evidence type="ECO:0000256" key="9">
    <source>
        <dbReference type="ARBA" id="ARBA00023054"/>
    </source>
</evidence>
<keyword evidence="12" id="KW-0206">Cytoskeleton</keyword>